<dbReference type="Proteomes" id="UP000199317">
    <property type="component" value="Unassembled WGS sequence"/>
</dbReference>
<evidence type="ECO:0000259" key="1">
    <source>
        <dbReference type="Pfam" id="PF09791"/>
    </source>
</evidence>
<evidence type="ECO:0000313" key="2">
    <source>
        <dbReference type="EMBL" id="SDP22831.1"/>
    </source>
</evidence>
<dbReference type="InterPro" id="IPR019180">
    <property type="entry name" value="Oxidoreductase-like_N"/>
</dbReference>
<dbReference type="Pfam" id="PF09791">
    <property type="entry name" value="Oxidored-like"/>
    <property type="match status" value="1"/>
</dbReference>
<evidence type="ECO:0000313" key="3">
    <source>
        <dbReference type="Proteomes" id="UP000199317"/>
    </source>
</evidence>
<dbReference type="AlphaFoldDB" id="A0A1H0QZY9"/>
<feature type="domain" description="Oxidoreductase-like" evidence="1">
    <location>
        <begin position="37"/>
        <end position="78"/>
    </location>
</feature>
<organism evidence="2 3">
    <name type="scientific">Paracidovorax cattleyae</name>
    <dbReference type="NCBI Taxonomy" id="80868"/>
    <lineage>
        <taxon>Bacteria</taxon>
        <taxon>Pseudomonadati</taxon>
        <taxon>Pseudomonadota</taxon>
        <taxon>Betaproteobacteria</taxon>
        <taxon>Burkholderiales</taxon>
        <taxon>Comamonadaceae</taxon>
        <taxon>Paracidovorax</taxon>
    </lineage>
</organism>
<accession>A0A1H0QZY9</accession>
<protein>
    <submittedName>
        <fullName evidence="2">Oxidoreductase-like protein, N-terminal</fullName>
    </submittedName>
</protein>
<reference evidence="3" key="1">
    <citation type="submission" date="2016-10" db="EMBL/GenBank/DDBJ databases">
        <authorList>
            <person name="Varghese N."/>
            <person name="Submissions S."/>
        </authorList>
    </citation>
    <scope>NUCLEOTIDE SEQUENCE [LARGE SCALE GENOMIC DNA]</scope>
    <source>
        <strain evidence="3">DSM 17101</strain>
    </source>
</reference>
<sequence length="92" mass="9364">MTAPHGPQADPVQLAPLRTAEDAARAFAGLQALAQARGVALRPPPGPPTTCCGRGCNGCVWEGFFAAAQWWCEDAQAALPSLPAAMPVAPAA</sequence>
<keyword evidence="3" id="KW-1185">Reference proteome</keyword>
<name>A0A1H0QZY9_9BURK</name>
<dbReference type="EMBL" id="FNJL01000009">
    <property type="protein sequence ID" value="SDP22831.1"/>
    <property type="molecule type" value="Genomic_DNA"/>
</dbReference>
<gene>
    <name evidence="2" type="ORF">SAMN04489708_10981</name>
</gene>
<proteinExistence type="predicted"/>